<dbReference type="OrthoDB" id="9779968at2"/>
<dbReference type="InterPro" id="IPR006311">
    <property type="entry name" value="TAT_signal"/>
</dbReference>
<dbReference type="KEGG" id="rgu:A4W93_27835"/>
<dbReference type="RefSeq" id="WP_085753724.1">
    <property type="nucleotide sequence ID" value="NZ_BSPR01000017.1"/>
</dbReference>
<organism evidence="1 2">
    <name type="scientific">Piscinibacter gummiphilus</name>
    <dbReference type="NCBI Taxonomy" id="946333"/>
    <lineage>
        <taxon>Bacteria</taxon>
        <taxon>Pseudomonadati</taxon>
        <taxon>Pseudomonadota</taxon>
        <taxon>Betaproteobacteria</taxon>
        <taxon>Burkholderiales</taxon>
        <taxon>Sphaerotilaceae</taxon>
        <taxon>Piscinibacter</taxon>
    </lineage>
</organism>
<gene>
    <name evidence="1" type="ORF">A4W93_27835</name>
</gene>
<dbReference type="InterPro" id="IPR010869">
    <property type="entry name" value="DUF1501"/>
</dbReference>
<evidence type="ECO:0000313" key="1">
    <source>
        <dbReference type="EMBL" id="ARN23404.1"/>
    </source>
</evidence>
<accession>A0A1W6LGJ6</accession>
<dbReference type="EMBL" id="CP015118">
    <property type="protein sequence ID" value="ARN23404.1"/>
    <property type="molecule type" value="Genomic_DNA"/>
</dbReference>
<dbReference type="STRING" id="946333.A4W93_27835"/>
<evidence type="ECO:0000313" key="2">
    <source>
        <dbReference type="Proteomes" id="UP000193427"/>
    </source>
</evidence>
<sequence length="489" mass="51421">MTMNHASRREFLRRASLIAGSVGPAGVPFAMNLAAMNTAAAQTADYKAIVCLFLYGGNDSANMVLPTDTASWNTYTTVRNTGTDPIALRAAGTAPDAAAAAASPAALGGVLPVVPNFTAFAENNARTFALHPSMTEMQSLFGQARLGIIANAGPLVQPMTKAEYQSNTTKKRPAKLFSHNDQQSMWQALGPEGARIGWGGRFGDLVAGGNTNTVFTSISAGGNAVFMTGQNVFQYQVGSNGATAIGNLTGTLFGSAAAATNYRNIITQTNATHLMAREQSVITKRSIDAQAVFQTAYAASTVAAPTQYMRPSTRTLANNDLAVQLQTVTRIIGARAGLGATRQVFFVSMGGFDTHDNQNRGQADLMARLSHAIGYFDTALAAIGMRDKVALFTGSDFGRTFTTNGDGTDHGWGAHHFVYGGAVKGKEIYGRFPQVGLSQPDEVGSGSFLPGVSVDQIGATLGKWFGVSDADLNIVFPNLKNFNANLGFI</sequence>
<dbReference type="Pfam" id="PF07394">
    <property type="entry name" value="DUF1501"/>
    <property type="match status" value="1"/>
</dbReference>
<dbReference type="PANTHER" id="PTHR43737:SF1">
    <property type="entry name" value="DUF1501 DOMAIN-CONTAINING PROTEIN"/>
    <property type="match status" value="1"/>
</dbReference>
<protein>
    <submittedName>
        <fullName evidence="1">Uncharacterized protein</fullName>
    </submittedName>
</protein>
<dbReference type="AlphaFoldDB" id="A0A1W6LGJ6"/>
<name>A0A1W6LGJ6_9BURK</name>
<proteinExistence type="predicted"/>
<dbReference type="PROSITE" id="PS51318">
    <property type="entry name" value="TAT"/>
    <property type="match status" value="1"/>
</dbReference>
<dbReference type="PANTHER" id="PTHR43737">
    <property type="entry name" value="BLL7424 PROTEIN"/>
    <property type="match status" value="1"/>
</dbReference>
<reference evidence="1 2" key="1">
    <citation type="submission" date="2016-04" db="EMBL/GenBank/DDBJ databases">
        <title>Complete genome sequence of natural rubber-degrading, novel Gram-negative bacterium, Rhizobacter gummiphilus strain NS21.</title>
        <authorList>
            <person name="Tabata M."/>
            <person name="Kasai D."/>
            <person name="Fukuda M."/>
        </authorList>
    </citation>
    <scope>NUCLEOTIDE SEQUENCE [LARGE SCALE GENOMIC DNA]</scope>
    <source>
        <strain evidence="1 2">NS21</strain>
    </source>
</reference>
<keyword evidence="2" id="KW-1185">Reference proteome</keyword>
<dbReference type="Proteomes" id="UP000193427">
    <property type="component" value="Chromosome"/>
</dbReference>